<feature type="transmembrane region" description="Helical" evidence="7">
    <location>
        <begin position="386"/>
        <end position="406"/>
    </location>
</feature>
<dbReference type="AlphaFoldDB" id="A0A9W9KHQ2"/>
<feature type="transmembrane region" description="Helical" evidence="7">
    <location>
        <begin position="171"/>
        <end position="188"/>
    </location>
</feature>
<feature type="region of interest" description="Disordered" evidence="6">
    <location>
        <begin position="1"/>
        <end position="22"/>
    </location>
</feature>
<dbReference type="PANTHER" id="PTHR22950:SF697">
    <property type="entry name" value="AMINO ACID TRANSPORTER (EUROFUNG)"/>
    <property type="match status" value="1"/>
</dbReference>
<organism evidence="9 10">
    <name type="scientific">Penicillium angulare</name>
    <dbReference type="NCBI Taxonomy" id="116970"/>
    <lineage>
        <taxon>Eukaryota</taxon>
        <taxon>Fungi</taxon>
        <taxon>Dikarya</taxon>
        <taxon>Ascomycota</taxon>
        <taxon>Pezizomycotina</taxon>
        <taxon>Eurotiomycetes</taxon>
        <taxon>Eurotiomycetidae</taxon>
        <taxon>Eurotiales</taxon>
        <taxon>Aspergillaceae</taxon>
        <taxon>Penicillium</taxon>
    </lineage>
</organism>
<feature type="transmembrane region" description="Helical" evidence="7">
    <location>
        <begin position="132"/>
        <end position="151"/>
    </location>
</feature>
<dbReference type="GO" id="GO:0016020">
    <property type="term" value="C:membrane"/>
    <property type="evidence" value="ECO:0007669"/>
    <property type="project" value="UniProtKB-SubCell"/>
</dbReference>
<dbReference type="InterPro" id="IPR013057">
    <property type="entry name" value="AA_transpt_TM"/>
</dbReference>
<feature type="transmembrane region" description="Helical" evidence="7">
    <location>
        <begin position="65"/>
        <end position="86"/>
    </location>
</feature>
<evidence type="ECO:0000256" key="2">
    <source>
        <dbReference type="ARBA" id="ARBA00008066"/>
    </source>
</evidence>
<feature type="transmembrane region" description="Helical" evidence="7">
    <location>
        <begin position="195"/>
        <end position="215"/>
    </location>
</feature>
<dbReference type="OrthoDB" id="40134at2759"/>
<protein>
    <recommendedName>
        <fullName evidence="8">Amino acid transporter transmembrane domain-containing protein</fullName>
    </recommendedName>
</protein>
<feature type="transmembrane region" description="Helical" evidence="7">
    <location>
        <begin position="319"/>
        <end position="339"/>
    </location>
</feature>
<name>A0A9W9KHQ2_9EURO</name>
<dbReference type="Gene3D" id="1.20.1740.10">
    <property type="entry name" value="Amino acid/polyamine transporter I"/>
    <property type="match status" value="1"/>
</dbReference>
<dbReference type="PANTHER" id="PTHR22950">
    <property type="entry name" value="AMINO ACID TRANSPORTER"/>
    <property type="match status" value="1"/>
</dbReference>
<dbReference type="EMBL" id="JAPQKH010000003">
    <property type="protein sequence ID" value="KAJ5106935.1"/>
    <property type="molecule type" value="Genomic_DNA"/>
</dbReference>
<accession>A0A9W9KHQ2</accession>
<dbReference type="Pfam" id="PF01490">
    <property type="entry name" value="Aa_trans"/>
    <property type="match status" value="1"/>
</dbReference>
<evidence type="ECO:0000259" key="8">
    <source>
        <dbReference type="Pfam" id="PF01490"/>
    </source>
</evidence>
<keyword evidence="4 7" id="KW-1133">Transmembrane helix</keyword>
<proteinExistence type="inferred from homology"/>
<comment type="caution">
    <text evidence="9">The sequence shown here is derived from an EMBL/GenBank/DDBJ whole genome shotgun (WGS) entry which is preliminary data.</text>
</comment>
<feature type="transmembrane region" description="Helical" evidence="7">
    <location>
        <begin position="92"/>
        <end position="111"/>
    </location>
</feature>
<evidence type="ECO:0000256" key="5">
    <source>
        <dbReference type="ARBA" id="ARBA00023136"/>
    </source>
</evidence>
<evidence type="ECO:0000313" key="9">
    <source>
        <dbReference type="EMBL" id="KAJ5106935.1"/>
    </source>
</evidence>
<reference evidence="9" key="1">
    <citation type="submission" date="2022-11" db="EMBL/GenBank/DDBJ databases">
        <authorList>
            <person name="Petersen C."/>
        </authorList>
    </citation>
    <scope>NUCLEOTIDE SEQUENCE</scope>
    <source>
        <strain evidence="9">IBT 30069</strain>
    </source>
</reference>
<keyword evidence="3 7" id="KW-0812">Transmembrane</keyword>
<dbReference type="Proteomes" id="UP001149165">
    <property type="component" value="Unassembled WGS sequence"/>
</dbReference>
<keyword evidence="10" id="KW-1185">Reference proteome</keyword>
<feature type="transmembrane region" description="Helical" evidence="7">
    <location>
        <begin position="360"/>
        <end position="380"/>
    </location>
</feature>
<dbReference type="FunFam" id="1.20.1740.10:FF:000039">
    <property type="entry name" value="Neutral amino acid transporter (Eurofung)"/>
    <property type="match status" value="1"/>
</dbReference>
<sequence length="476" mass="51063">MPTEIASPAPNAPNEGGADADKISLACPSPEPSIEKCDMEDHEVFKRTQDGVDFRTVGWVKASSIFLKIMFAVGVLSIPQSMYSLGALGGSLSVLAWGIFNTYTGLILGNFREAHPSCHSIADMAHMVGGVIAREICGFLFIVAYIGGAGAGINGVTTGLNAFSNHSTCTVYWAVISTVVVTIAASIRKLQTLGWLTYAGFASIYIAVLIVVVAVTQQSRPSAAPQTGDFELGYHIIAYPDFAAGMIASSTIFYSSCATSAFLPVVSEMKNPKDYRKSLLTCMGIVTGSYLCFSLVVYRWCGKWVASPSLGSAGQTIKIVAYAVGLLGLIVSACLYIHIAAKYIFVRILRNSRHLQSNTVIHWMTWLGCTYSIGAISFIYAEGIPIFNYVTALTGSVCFAPIAIVLPGWLWIYDHAHYRTGQLYQKVIYWLHAALIPFGVFFLVGGTYGVALQISEAYSSGTIGSAFSCADNSNSS</sequence>
<dbReference type="GO" id="GO:0015179">
    <property type="term" value="F:L-amino acid transmembrane transporter activity"/>
    <property type="evidence" value="ECO:0007669"/>
    <property type="project" value="TreeGrafter"/>
</dbReference>
<evidence type="ECO:0000256" key="4">
    <source>
        <dbReference type="ARBA" id="ARBA00022989"/>
    </source>
</evidence>
<keyword evidence="5 7" id="KW-0472">Membrane</keyword>
<feature type="transmembrane region" description="Helical" evidence="7">
    <location>
        <begin position="427"/>
        <end position="451"/>
    </location>
</feature>
<comment type="subcellular location">
    <subcellularLocation>
        <location evidence="1">Membrane</location>
        <topology evidence="1">Multi-pass membrane protein</topology>
    </subcellularLocation>
</comment>
<reference evidence="9" key="2">
    <citation type="journal article" date="2023" name="IMA Fungus">
        <title>Comparative genomic study of the Penicillium genus elucidates a diverse pangenome and 15 lateral gene transfer events.</title>
        <authorList>
            <person name="Petersen C."/>
            <person name="Sorensen T."/>
            <person name="Nielsen M.R."/>
            <person name="Sondergaard T.E."/>
            <person name="Sorensen J.L."/>
            <person name="Fitzpatrick D.A."/>
            <person name="Frisvad J.C."/>
            <person name="Nielsen K.L."/>
        </authorList>
    </citation>
    <scope>NUCLEOTIDE SEQUENCE</scope>
    <source>
        <strain evidence="9">IBT 30069</strain>
    </source>
</reference>
<gene>
    <name evidence="9" type="ORF">N7456_003610</name>
</gene>
<evidence type="ECO:0000313" key="10">
    <source>
        <dbReference type="Proteomes" id="UP001149165"/>
    </source>
</evidence>
<evidence type="ECO:0000256" key="6">
    <source>
        <dbReference type="SAM" id="MobiDB-lite"/>
    </source>
</evidence>
<feature type="transmembrane region" description="Helical" evidence="7">
    <location>
        <begin position="242"/>
        <end position="266"/>
    </location>
</feature>
<evidence type="ECO:0000256" key="3">
    <source>
        <dbReference type="ARBA" id="ARBA00022692"/>
    </source>
</evidence>
<feature type="domain" description="Amino acid transporter transmembrane" evidence="8">
    <location>
        <begin position="56"/>
        <end position="450"/>
    </location>
</feature>
<evidence type="ECO:0000256" key="1">
    <source>
        <dbReference type="ARBA" id="ARBA00004141"/>
    </source>
</evidence>
<comment type="similarity">
    <text evidence="2">Belongs to the amino acid/polyamine transporter 2 family.</text>
</comment>
<evidence type="ECO:0000256" key="7">
    <source>
        <dbReference type="SAM" id="Phobius"/>
    </source>
</evidence>
<feature type="transmembrane region" description="Helical" evidence="7">
    <location>
        <begin position="278"/>
        <end position="299"/>
    </location>
</feature>